<gene>
    <name evidence="10" type="ORF">MHY01S_32450</name>
</gene>
<dbReference type="FunFam" id="3.90.780.10:FF:000004">
    <property type="entry name" value="UDP-sugar hydrolase, putative"/>
    <property type="match status" value="1"/>
</dbReference>
<dbReference type="CDD" id="cd07409">
    <property type="entry name" value="MPP_CD73_N"/>
    <property type="match status" value="1"/>
</dbReference>
<comment type="caution">
    <text evidence="10">The sequence shown here is derived from an EMBL/GenBank/DDBJ whole genome shotgun (WGS) entry which is preliminary data.</text>
</comment>
<dbReference type="InterPro" id="IPR008334">
    <property type="entry name" value="5'-Nucleotdase_C"/>
</dbReference>
<dbReference type="FunFam" id="3.60.21.10:FF:000020">
    <property type="entry name" value="NT5E isoform 4"/>
    <property type="match status" value="1"/>
</dbReference>
<dbReference type="GO" id="GO:0046872">
    <property type="term" value="F:metal ion binding"/>
    <property type="evidence" value="ECO:0007669"/>
    <property type="project" value="UniProtKB-KW"/>
</dbReference>
<dbReference type="GO" id="GO:0009166">
    <property type="term" value="P:nucleotide catabolic process"/>
    <property type="evidence" value="ECO:0007669"/>
    <property type="project" value="InterPro"/>
</dbReference>
<feature type="domain" description="Calcineurin-like phosphoesterase" evidence="8">
    <location>
        <begin position="30"/>
        <end position="243"/>
    </location>
</feature>
<dbReference type="Pfam" id="PF02872">
    <property type="entry name" value="5_nucleotid_C"/>
    <property type="match status" value="1"/>
</dbReference>
<evidence type="ECO:0000256" key="3">
    <source>
        <dbReference type="ARBA" id="ARBA00022723"/>
    </source>
</evidence>
<dbReference type="Pfam" id="PF00149">
    <property type="entry name" value="Metallophos"/>
    <property type="match status" value="1"/>
</dbReference>
<dbReference type="InterPro" id="IPR006146">
    <property type="entry name" value="5'-Nucleotdase_CS"/>
</dbReference>
<dbReference type="PRINTS" id="PR01607">
    <property type="entry name" value="APYRASEFAMLY"/>
</dbReference>
<keyword evidence="2" id="KW-0964">Secreted</keyword>
<keyword evidence="4" id="KW-0732">Signal</keyword>
<dbReference type="OrthoDB" id="9801679at2"/>
<evidence type="ECO:0000259" key="9">
    <source>
        <dbReference type="Pfam" id="PF02872"/>
    </source>
</evidence>
<name>A0A511R636_9DEIN</name>
<dbReference type="RefSeq" id="WP_119342286.1">
    <property type="nucleotide sequence ID" value="NZ_BJXL01000169.1"/>
</dbReference>
<accession>A0A511R636</accession>
<evidence type="ECO:0000256" key="2">
    <source>
        <dbReference type="ARBA" id="ARBA00022525"/>
    </source>
</evidence>
<feature type="domain" description="5'-Nucleotidase C-terminal" evidence="9">
    <location>
        <begin position="338"/>
        <end position="494"/>
    </location>
</feature>
<dbReference type="GO" id="GO:0005576">
    <property type="term" value="C:extracellular region"/>
    <property type="evidence" value="ECO:0007669"/>
    <property type="project" value="UniProtKB-SubCell"/>
</dbReference>
<dbReference type="Proteomes" id="UP000321197">
    <property type="component" value="Unassembled WGS sequence"/>
</dbReference>
<proteinExistence type="inferred from homology"/>
<dbReference type="SUPFAM" id="SSF55816">
    <property type="entry name" value="5'-nucleotidase (syn. UDP-sugar hydrolase), C-terminal domain"/>
    <property type="match status" value="1"/>
</dbReference>
<evidence type="ECO:0000313" key="10">
    <source>
        <dbReference type="EMBL" id="GEM85079.1"/>
    </source>
</evidence>
<dbReference type="GO" id="GO:0016788">
    <property type="term" value="F:hydrolase activity, acting on ester bonds"/>
    <property type="evidence" value="ECO:0007669"/>
    <property type="project" value="InterPro"/>
</dbReference>
<dbReference type="PROSITE" id="PS00785">
    <property type="entry name" value="5_NUCLEOTIDASE_1"/>
    <property type="match status" value="1"/>
</dbReference>
<dbReference type="InterPro" id="IPR004843">
    <property type="entry name" value="Calcineurin-like_PHP"/>
</dbReference>
<protein>
    <submittedName>
        <fullName evidence="10">Multifunctional 2',3'-cyclic-nucleotide 2'-phosphodiesterase/5'-nucleotidase/3'-nucleotidase</fullName>
    </submittedName>
</protein>
<evidence type="ECO:0000256" key="4">
    <source>
        <dbReference type="ARBA" id="ARBA00022729"/>
    </source>
</evidence>
<dbReference type="InterPro" id="IPR006179">
    <property type="entry name" value="5_nucleotidase/apyrase"/>
</dbReference>
<dbReference type="InterPro" id="IPR036907">
    <property type="entry name" value="5'-Nucleotdase_C_sf"/>
</dbReference>
<organism evidence="10 11">
    <name type="scientific">Meiothermus hypogaeus NBRC 106114</name>
    <dbReference type="NCBI Taxonomy" id="1227553"/>
    <lineage>
        <taxon>Bacteria</taxon>
        <taxon>Thermotogati</taxon>
        <taxon>Deinococcota</taxon>
        <taxon>Deinococci</taxon>
        <taxon>Thermales</taxon>
        <taxon>Thermaceae</taxon>
        <taxon>Meiothermus</taxon>
    </lineage>
</organism>
<dbReference type="InterPro" id="IPR029052">
    <property type="entry name" value="Metallo-depent_PP-like"/>
</dbReference>
<keyword evidence="6 7" id="KW-0378">Hydrolase</keyword>
<comment type="similarity">
    <text evidence="7">Belongs to the 5'-nucleotidase family.</text>
</comment>
<evidence type="ECO:0000313" key="11">
    <source>
        <dbReference type="Proteomes" id="UP000321197"/>
    </source>
</evidence>
<evidence type="ECO:0000259" key="8">
    <source>
        <dbReference type="Pfam" id="PF00149"/>
    </source>
</evidence>
<reference evidence="10 11" key="1">
    <citation type="submission" date="2019-07" db="EMBL/GenBank/DDBJ databases">
        <title>Whole genome shotgun sequence of Meiothermus hypogaeus NBRC 106114.</title>
        <authorList>
            <person name="Hosoyama A."/>
            <person name="Uohara A."/>
            <person name="Ohji S."/>
            <person name="Ichikawa N."/>
        </authorList>
    </citation>
    <scope>NUCLEOTIDE SEQUENCE [LARGE SCALE GENOMIC DNA]</scope>
    <source>
        <strain evidence="10 11">NBRC 106114</strain>
    </source>
</reference>
<evidence type="ECO:0000256" key="6">
    <source>
        <dbReference type="ARBA" id="ARBA00022801"/>
    </source>
</evidence>
<comment type="subcellular location">
    <subcellularLocation>
        <location evidence="1">Secreted</location>
    </subcellularLocation>
</comment>
<dbReference type="EMBL" id="BJXL01000169">
    <property type="protein sequence ID" value="GEM85079.1"/>
    <property type="molecule type" value="Genomic_DNA"/>
</dbReference>
<dbReference type="GO" id="GO:0000166">
    <property type="term" value="F:nucleotide binding"/>
    <property type="evidence" value="ECO:0007669"/>
    <property type="project" value="UniProtKB-KW"/>
</dbReference>
<keyword evidence="3" id="KW-0479">Metal-binding</keyword>
<dbReference type="SUPFAM" id="SSF56300">
    <property type="entry name" value="Metallo-dependent phosphatases"/>
    <property type="match status" value="1"/>
</dbReference>
<sequence>MRRRDVLKAGLVGGAALAGLTRAQNGNFTMTIVHINDTHARLEPTGGLTLGGQQNQRLGGFARVISLFDRLRGTATNPLFLHAGDVFQGTLYFNQYQGLADRYFLHRMGIRAMAPGNHEYNLGPDGLANFLNGVRFPVVSANTDVSREPKLAGRIKPYAVVSVGGQRVGIIGLTTPETSILSSPGPNVRFTDPVPATQQAVVELLAKGVKYIVVLSHLGYPQDQELARKVTGVQVIVGGHSHTLLGQTPFPELRPGGAYPTIVKNPENKDVLVVQAWEWAKVVGRLQVTFNAQGELVAHQGQVIPMSANLPEDRFALDAIAAYGLPIAALRAQVVSRAAVALNGERNDVRRRETNLANLIADAMLWKTRQAGATIALQNGGGIRASIPAGNITVGQVNEVLPFGNTLTVLELKGSEILAALENGVSQWEQIAGRFLSGVAGIRYTFDMARPAGSRVTQVQVQTQTGFQPLDPNATYRIVTNSFTASGGDGFTSFRDAKGFRVDTGFSDAEVLIEYLRTQPSWEPRLENRITILNEPRGQRWEGPFYVDSFLRVGV</sequence>
<dbReference type="PANTHER" id="PTHR11575">
    <property type="entry name" value="5'-NUCLEOTIDASE-RELATED"/>
    <property type="match status" value="1"/>
</dbReference>
<keyword evidence="5 7" id="KW-0547">Nucleotide-binding</keyword>
<dbReference type="AlphaFoldDB" id="A0A511R636"/>
<dbReference type="Gene3D" id="3.60.21.10">
    <property type="match status" value="1"/>
</dbReference>
<evidence type="ECO:0000256" key="1">
    <source>
        <dbReference type="ARBA" id="ARBA00004613"/>
    </source>
</evidence>
<dbReference type="PANTHER" id="PTHR11575:SF24">
    <property type="entry name" value="5'-NUCLEOTIDASE"/>
    <property type="match status" value="1"/>
</dbReference>
<evidence type="ECO:0000256" key="5">
    <source>
        <dbReference type="ARBA" id="ARBA00022741"/>
    </source>
</evidence>
<dbReference type="Gene3D" id="3.90.780.10">
    <property type="entry name" value="5'-Nucleotidase, C-terminal domain"/>
    <property type="match status" value="1"/>
</dbReference>
<evidence type="ECO:0000256" key="7">
    <source>
        <dbReference type="RuleBase" id="RU362119"/>
    </source>
</evidence>